<dbReference type="OrthoDB" id="2338at2759"/>
<keyword evidence="3 6" id="KW-0808">Transferase</keyword>
<dbReference type="UniPathway" id="UPA00053">
    <property type="reaction ID" value="UER00084"/>
</dbReference>
<comment type="pathway">
    <text evidence="1 6">Metabolic intermediate biosynthesis; chorismate biosynthesis; chorismate from D-erythrose 4-phosphate and phosphoenolpyruvate: step 1/7.</text>
</comment>
<dbReference type="InterPro" id="IPR002480">
    <property type="entry name" value="DAHP_synth_2"/>
</dbReference>
<keyword evidence="5" id="KW-0104">Cadmium</keyword>
<evidence type="ECO:0000256" key="1">
    <source>
        <dbReference type="ARBA" id="ARBA00004688"/>
    </source>
</evidence>
<dbReference type="Pfam" id="PF01474">
    <property type="entry name" value="DAHP_synth_2"/>
    <property type="match status" value="1"/>
</dbReference>
<feature type="binding site" evidence="5">
    <location>
        <position position="107"/>
    </location>
    <ligand>
        <name>phosphoenolpyruvate</name>
        <dbReference type="ChEBI" id="CHEBI:58702"/>
    </ligand>
</feature>
<evidence type="ECO:0000256" key="2">
    <source>
        <dbReference type="ARBA" id="ARBA00008911"/>
    </source>
</evidence>
<dbReference type="EC" id="2.5.1.54" evidence="6"/>
<dbReference type="PANTHER" id="PTHR21337:SF0">
    <property type="entry name" value="PHOSPHO-2-DEHYDRO-3-DEOXYHEPTONATE ALDOLASE"/>
    <property type="match status" value="1"/>
</dbReference>
<keyword evidence="5" id="KW-0464">Manganese</keyword>
<evidence type="ECO:0000256" key="4">
    <source>
        <dbReference type="ARBA" id="ARBA00047508"/>
    </source>
</evidence>
<dbReference type="Gene3D" id="3.20.20.70">
    <property type="entry name" value="Aldolase class I"/>
    <property type="match status" value="1"/>
</dbReference>
<dbReference type="SUPFAM" id="SSF51569">
    <property type="entry name" value="Aldolase"/>
    <property type="match status" value="1"/>
</dbReference>
<gene>
    <name evidence="7" type="ORF">BDV23DRAFT_135585</name>
</gene>
<dbReference type="GO" id="GO:0003849">
    <property type="term" value="F:3-deoxy-7-phosphoheptulonate synthase activity"/>
    <property type="evidence" value="ECO:0007669"/>
    <property type="project" value="UniProtKB-EC"/>
</dbReference>
<reference evidence="7" key="1">
    <citation type="submission" date="2019-04" db="EMBL/GenBank/DDBJ databases">
        <title>Friends and foes A comparative genomics studyof 23 Aspergillus species from section Flavi.</title>
        <authorList>
            <consortium name="DOE Joint Genome Institute"/>
            <person name="Kjaerbolling I."/>
            <person name="Vesth T."/>
            <person name="Frisvad J.C."/>
            <person name="Nybo J.L."/>
            <person name="Theobald S."/>
            <person name="Kildgaard S."/>
            <person name="Isbrandt T."/>
            <person name="Kuo A."/>
            <person name="Sato A."/>
            <person name="Lyhne E.K."/>
            <person name="Kogle M.E."/>
            <person name="Wiebenga A."/>
            <person name="Kun R.S."/>
            <person name="Lubbers R.J."/>
            <person name="Makela M.R."/>
            <person name="Barry K."/>
            <person name="Chovatia M."/>
            <person name="Clum A."/>
            <person name="Daum C."/>
            <person name="Haridas S."/>
            <person name="He G."/>
            <person name="LaButti K."/>
            <person name="Lipzen A."/>
            <person name="Mondo S."/>
            <person name="Riley R."/>
            <person name="Salamov A."/>
            <person name="Simmons B.A."/>
            <person name="Magnuson J.K."/>
            <person name="Henrissat B."/>
            <person name="Mortensen U.H."/>
            <person name="Larsen T.O."/>
            <person name="Devries R.P."/>
            <person name="Grigoriev I.V."/>
            <person name="Machida M."/>
            <person name="Baker S.E."/>
            <person name="Andersen M.R."/>
        </authorList>
    </citation>
    <scope>NUCLEOTIDE SEQUENCE [LARGE SCALE GENOMIC DNA]</scope>
    <source>
        <strain evidence="7">IBT 14317</strain>
    </source>
</reference>
<dbReference type="PANTHER" id="PTHR21337">
    <property type="entry name" value="PHOSPHO-2-DEHYDRO-3-DEOXYHEPTONATE ALDOLASE 1, 2"/>
    <property type="match status" value="1"/>
</dbReference>
<keyword evidence="5" id="KW-0170">Cobalt</keyword>
<keyword evidence="6" id="KW-0057">Aromatic amino acid biosynthesis</keyword>
<dbReference type="GO" id="GO:0009073">
    <property type="term" value="P:aromatic amino acid family biosynthetic process"/>
    <property type="evidence" value="ECO:0007669"/>
    <property type="project" value="UniProtKB-KW"/>
</dbReference>
<dbReference type="AlphaFoldDB" id="A0A5N7CLQ4"/>
<comment type="similarity">
    <text evidence="2 6">Belongs to the class-II DAHP synthase family.</text>
</comment>
<feature type="binding site" evidence="5">
    <location>
        <position position="413"/>
    </location>
    <ligand>
        <name>Mn(2+)</name>
        <dbReference type="ChEBI" id="CHEBI:29035"/>
    </ligand>
</feature>
<proteinExistence type="inferred from homology"/>
<dbReference type="GO" id="GO:0009423">
    <property type="term" value="P:chorismate biosynthetic process"/>
    <property type="evidence" value="ECO:0007669"/>
    <property type="project" value="UniProtKB-UniPathway"/>
</dbReference>
<dbReference type="EMBL" id="ML735222">
    <property type="protein sequence ID" value="KAE8394727.1"/>
    <property type="molecule type" value="Genomic_DNA"/>
</dbReference>
<feature type="binding site" evidence="5">
    <location>
        <position position="371"/>
    </location>
    <ligand>
        <name>Mn(2+)</name>
        <dbReference type="ChEBI" id="CHEBI:29035"/>
    </ligand>
</feature>
<dbReference type="Proteomes" id="UP000326877">
    <property type="component" value="Unassembled WGS sequence"/>
</dbReference>
<feature type="binding site" evidence="5">
    <location>
        <position position="308"/>
    </location>
    <ligand>
        <name>phosphoenolpyruvate</name>
        <dbReference type="ChEBI" id="CHEBI:58702"/>
    </ligand>
</feature>
<comment type="catalytic activity">
    <reaction evidence="4 6">
        <text>D-erythrose 4-phosphate + phosphoenolpyruvate + H2O = 7-phospho-2-dehydro-3-deoxy-D-arabino-heptonate + phosphate</text>
        <dbReference type="Rhea" id="RHEA:14717"/>
        <dbReference type="ChEBI" id="CHEBI:15377"/>
        <dbReference type="ChEBI" id="CHEBI:16897"/>
        <dbReference type="ChEBI" id="CHEBI:43474"/>
        <dbReference type="ChEBI" id="CHEBI:58394"/>
        <dbReference type="ChEBI" id="CHEBI:58702"/>
        <dbReference type="EC" id="2.5.1.54"/>
    </reaction>
</comment>
<keyword evidence="6" id="KW-0028">Amino-acid biosynthesis</keyword>
<evidence type="ECO:0000256" key="6">
    <source>
        <dbReference type="RuleBase" id="RU363071"/>
    </source>
</evidence>
<feature type="binding site" evidence="5">
    <location>
        <position position="443"/>
    </location>
    <ligand>
        <name>Mn(2+)</name>
        <dbReference type="ChEBI" id="CHEBI:29035"/>
    </ligand>
</feature>
<feature type="binding site" evidence="5">
    <location>
        <position position="339"/>
    </location>
    <ligand>
        <name>phosphoenolpyruvate</name>
        <dbReference type="ChEBI" id="CHEBI:58702"/>
    </ligand>
</feature>
<sequence length="472" mass="51913">MDPWTPSSWTSKPIKQDVIYDDAEGVQASLDKLQKLPPLVTTQEITNLKKNLKNVALGKAFVLQGGDCAELFDYCTQDMIEAKVKLLLQMSLVLIWGANKPVVRIARIAGQFAKPRSSPMEVVNGVEMPSFRGDNINGFDATPESRNPDPSRLVSAYFHSAATLNYMRASLTSGLADLHSPLDWGLGHVITPTIKEEYERIVNRVKDALRFMQTVGIDTDRGVETVDIYTSHEGLLLEYEQSLTRLLKNPATETSHPAQAPGAITAAAPPQSYFATSAHFLWIGDRTRQLDGAHIEFFRGITNPIGIKIGPSMNPDELVRILDVVNPTREIGKVTLISRYGAQKIAQHLPGHIAAVQASGHLPVWQCDPMHGNTQSTPSGVKTRHFTDILSELRQALEIHRAAGSFLGGMHLELTGEAVTECVGGAGGLTEENLSERYTTFCDPRLNEKQALELAFLVAGFYREMDEETNSI</sequence>
<dbReference type="InterPro" id="IPR013785">
    <property type="entry name" value="Aldolase_TIM"/>
</dbReference>
<organism evidence="7">
    <name type="scientific">Petromyces alliaceus</name>
    <name type="common">Aspergillus alliaceus</name>
    <dbReference type="NCBI Taxonomy" id="209559"/>
    <lineage>
        <taxon>Eukaryota</taxon>
        <taxon>Fungi</taxon>
        <taxon>Dikarya</taxon>
        <taxon>Ascomycota</taxon>
        <taxon>Pezizomycotina</taxon>
        <taxon>Eurotiomycetes</taxon>
        <taxon>Eurotiomycetidae</taxon>
        <taxon>Eurotiales</taxon>
        <taxon>Aspergillaceae</taxon>
        <taxon>Aspergillus</taxon>
        <taxon>Aspergillus subgen. Circumdati</taxon>
    </lineage>
</organism>
<name>A0A5N7CLQ4_PETAA</name>
<accession>A0A5N7CLQ4</accession>
<protein>
    <recommendedName>
        <fullName evidence="6">Phospho-2-dehydro-3-deoxyheptonate aldolase</fullName>
        <ecNumber evidence="6">2.5.1.54</ecNumber>
    </recommendedName>
</protein>
<evidence type="ECO:0000256" key="3">
    <source>
        <dbReference type="ARBA" id="ARBA00022679"/>
    </source>
</evidence>
<feature type="binding site" evidence="5">
    <location>
        <position position="68"/>
    </location>
    <ligand>
        <name>Mn(2+)</name>
        <dbReference type="ChEBI" id="CHEBI:29035"/>
    </ligand>
</feature>
<comment type="cofactor">
    <cofactor evidence="5">
        <name>Mn(2+)</name>
        <dbReference type="ChEBI" id="CHEBI:29035"/>
    </cofactor>
    <cofactor evidence="5">
        <name>Co(2+)</name>
        <dbReference type="ChEBI" id="CHEBI:48828"/>
    </cofactor>
    <cofactor evidence="5">
        <name>Cd(2+)</name>
        <dbReference type="ChEBI" id="CHEBI:48775"/>
    </cofactor>
    <text evidence="5">Binds 1 divalent cation per subunit. The enzyme is active with manganese, cobalt or cadmium ions.</text>
</comment>
<dbReference type="GO" id="GO:0008652">
    <property type="term" value="P:amino acid biosynthetic process"/>
    <property type="evidence" value="ECO:0007669"/>
    <property type="project" value="UniProtKB-KW"/>
</dbReference>
<evidence type="ECO:0000256" key="5">
    <source>
        <dbReference type="PIRSR" id="PIRSR602480-1"/>
    </source>
</evidence>
<evidence type="ECO:0000313" key="7">
    <source>
        <dbReference type="EMBL" id="KAE8394727.1"/>
    </source>
</evidence>